<proteinExistence type="predicted"/>
<evidence type="ECO:0000313" key="1">
    <source>
        <dbReference type="EMBL" id="PKY55631.1"/>
    </source>
</evidence>
<reference evidence="1 2" key="1">
    <citation type="submission" date="2015-10" db="EMBL/GenBank/DDBJ databases">
        <title>Genome analyses suggest a sexual origin of heterokaryosis in a supposedly ancient asexual fungus.</title>
        <authorList>
            <person name="Ropars J."/>
            <person name="Sedzielewska K."/>
            <person name="Noel J."/>
            <person name="Charron P."/>
            <person name="Farinelli L."/>
            <person name="Marton T."/>
            <person name="Kruger M."/>
            <person name="Pelin A."/>
            <person name="Brachmann A."/>
            <person name="Corradi N."/>
        </authorList>
    </citation>
    <scope>NUCLEOTIDE SEQUENCE [LARGE SCALE GENOMIC DNA]</scope>
    <source>
        <strain evidence="1 2">A4</strain>
    </source>
</reference>
<sequence>MLTCEVVFHYVVSHVSESKIGNTISLHCLIIPIGQFYNLPRYKVVQKVTIDKTQAVSELKSIIQNNLGTPFNNIPLEVQKFHPAIDIKMCIQLRAPISDYFNEETSSIILGMATVGH</sequence>
<keyword evidence="2" id="KW-1185">Reference proteome</keyword>
<comment type="caution">
    <text evidence="1">The sequence shown here is derived from an EMBL/GenBank/DDBJ whole genome shotgun (WGS) entry which is preliminary data.</text>
</comment>
<dbReference type="VEuPathDB" id="FungiDB:RhiirA1_469374"/>
<dbReference type="Proteomes" id="UP000234323">
    <property type="component" value="Unassembled WGS sequence"/>
</dbReference>
<accession>A0A2I1H9S1</accession>
<protein>
    <submittedName>
        <fullName evidence="1">Uncharacterized protein</fullName>
    </submittedName>
</protein>
<feature type="non-terminal residue" evidence="1">
    <location>
        <position position="117"/>
    </location>
</feature>
<dbReference type="AlphaFoldDB" id="A0A2I1H9S1"/>
<organism evidence="1 2">
    <name type="scientific">Rhizophagus irregularis</name>
    <dbReference type="NCBI Taxonomy" id="588596"/>
    <lineage>
        <taxon>Eukaryota</taxon>
        <taxon>Fungi</taxon>
        <taxon>Fungi incertae sedis</taxon>
        <taxon>Mucoromycota</taxon>
        <taxon>Glomeromycotina</taxon>
        <taxon>Glomeromycetes</taxon>
        <taxon>Glomerales</taxon>
        <taxon>Glomeraceae</taxon>
        <taxon>Rhizophagus</taxon>
    </lineage>
</organism>
<dbReference type="VEuPathDB" id="FungiDB:RhiirFUN_000047"/>
<name>A0A2I1H9S1_9GLOM</name>
<dbReference type="EMBL" id="LLXI01001908">
    <property type="protein sequence ID" value="PKY55631.1"/>
    <property type="molecule type" value="Genomic_DNA"/>
</dbReference>
<evidence type="ECO:0000313" key="2">
    <source>
        <dbReference type="Proteomes" id="UP000234323"/>
    </source>
</evidence>
<gene>
    <name evidence="1" type="ORF">RhiirA4_475226</name>
</gene>